<dbReference type="EMBL" id="JAUEPP010000008">
    <property type="protein sequence ID" value="KAK3338339.1"/>
    <property type="molecule type" value="Genomic_DNA"/>
</dbReference>
<evidence type="ECO:0000256" key="1">
    <source>
        <dbReference type="SAM" id="MobiDB-lite"/>
    </source>
</evidence>
<feature type="compositionally biased region" description="Basic residues" evidence="1">
    <location>
        <begin position="273"/>
        <end position="293"/>
    </location>
</feature>
<feature type="compositionally biased region" description="Basic and acidic residues" evidence="1">
    <location>
        <begin position="235"/>
        <end position="249"/>
    </location>
</feature>
<evidence type="ECO:0000313" key="2">
    <source>
        <dbReference type="EMBL" id="KAK3338339.1"/>
    </source>
</evidence>
<dbReference type="AlphaFoldDB" id="A0AAE0J7K9"/>
<dbReference type="RefSeq" id="XP_062677790.1">
    <property type="nucleotide sequence ID" value="XM_062829919.1"/>
</dbReference>
<comment type="caution">
    <text evidence="2">The sequence shown here is derived from an EMBL/GenBank/DDBJ whole genome shotgun (WGS) entry which is preliminary data.</text>
</comment>
<feature type="compositionally biased region" description="Low complexity" evidence="1">
    <location>
        <begin position="1"/>
        <end position="15"/>
    </location>
</feature>
<evidence type="ECO:0000313" key="3">
    <source>
        <dbReference type="Proteomes" id="UP001278500"/>
    </source>
</evidence>
<dbReference type="Proteomes" id="UP001278500">
    <property type="component" value="Unassembled WGS sequence"/>
</dbReference>
<feature type="region of interest" description="Disordered" evidence="1">
    <location>
        <begin position="226"/>
        <end position="293"/>
    </location>
</feature>
<organism evidence="2 3">
    <name type="scientific">Neurospora tetraspora</name>
    <dbReference type="NCBI Taxonomy" id="94610"/>
    <lineage>
        <taxon>Eukaryota</taxon>
        <taxon>Fungi</taxon>
        <taxon>Dikarya</taxon>
        <taxon>Ascomycota</taxon>
        <taxon>Pezizomycotina</taxon>
        <taxon>Sordariomycetes</taxon>
        <taxon>Sordariomycetidae</taxon>
        <taxon>Sordariales</taxon>
        <taxon>Sordariaceae</taxon>
        <taxon>Neurospora</taxon>
    </lineage>
</organism>
<gene>
    <name evidence="2" type="ORF">B0H65DRAFT_552807</name>
</gene>
<feature type="compositionally biased region" description="Acidic residues" evidence="1">
    <location>
        <begin position="30"/>
        <end position="50"/>
    </location>
</feature>
<sequence length="293" mass="33593">MVTTRSRAAAIAATTPFNNEYDQPTSSDEGSGDQEGDSKEEEGEDDEEDEQAIFEATLEFEATLINEAYDAYNDQPAFSSYLLILEEADDTPLVYIGTGTDKTKGTHQRFADYDNRKKLSQFTEIAYQEGYRITHKKILVSAPVPSDSLLVLSARSLFLVLETALTYKLYAYQDRKTIHPAFTNGKWGDSVPYGGLCSHEAWNEGTRRPEWFYSGLSPGDVEKIRRQRRKAQQGKRLENESPEDREARLAKVRKWQRERRENESPEDREARLAKGRKYKKERATKKAKKQRAK</sequence>
<feature type="region of interest" description="Disordered" evidence="1">
    <location>
        <begin position="1"/>
        <end position="50"/>
    </location>
</feature>
<reference evidence="2" key="1">
    <citation type="journal article" date="2023" name="Mol. Phylogenet. Evol.">
        <title>Genome-scale phylogeny and comparative genomics of the fungal order Sordariales.</title>
        <authorList>
            <person name="Hensen N."/>
            <person name="Bonometti L."/>
            <person name="Westerberg I."/>
            <person name="Brannstrom I.O."/>
            <person name="Guillou S."/>
            <person name="Cros-Aarteil S."/>
            <person name="Calhoun S."/>
            <person name="Haridas S."/>
            <person name="Kuo A."/>
            <person name="Mondo S."/>
            <person name="Pangilinan J."/>
            <person name="Riley R."/>
            <person name="LaButti K."/>
            <person name="Andreopoulos B."/>
            <person name="Lipzen A."/>
            <person name="Chen C."/>
            <person name="Yan M."/>
            <person name="Daum C."/>
            <person name="Ng V."/>
            <person name="Clum A."/>
            <person name="Steindorff A."/>
            <person name="Ohm R.A."/>
            <person name="Martin F."/>
            <person name="Silar P."/>
            <person name="Natvig D.O."/>
            <person name="Lalanne C."/>
            <person name="Gautier V."/>
            <person name="Ament-Velasquez S.L."/>
            <person name="Kruys A."/>
            <person name="Hutchinson M.I."/>
            <person name="Powell A.J."/>
            <person name="Barry K."/>
            <person name="Miller A.N."/>
            <person name="Grigoriev I.V."/>
            <person name="Debuchy R."/>
            <person name="Gladieux P."/>
            <person name="Hiltunen Thoren M."/>
            <person name="Johannesson H."/>
        </authorList>
    </citation>
    <scope>NUCLEOTIDE SEQUENCE</scope>
    <source>
        <strain evidence="2">CBS 560.94</strain>
    </source>
</reference>
<reference evidence="2" key="2">
    <citation type="submission" date="2023-06" db="EMBL/GenBank/DDBJ databases">
        <authorList>
            <consortium name="Lawrence Berkeley National Laboratory"/>
            <person name="Haridas S."/>
            <person name="Hensen N."/>
            <person name="Bonometti L."/>
            <person name="Westerberg I."/>
            <person name="Brannstrom I.O."/>
            <person name="Guillou S."/>
            <person name="Cros-Aarteil S."/>
            <person name="Calhoun S."/>
            <person name="Kuo A."/>
            <person name="Mondo S."/>
            <person name="Pangilinan J."/>
            <person name="Riley R."/>
            <person name="Labutti K."/>
            <person name="Andreopoulos B."/>
            <person name="Lipzen A."/>
            <person name="Chen C."/>
            <person name="Yanf M."/>
            <person name="Daum C."/>
            <person name="Ng V."/>
            <person name="Clum A."/>
            <person name="Steindorff A."/>
            <person name="Ohm R."/>
            <person name="Martin F."/>
            <person name="Silar P."/>
            <person name="Natvig D."/>
            <person name="Lalanne C."/>
            <person name="Gautier V."/>
            <person name="Ament-Velasquez S.L."/>
            <person name="Kruys A."/>
            <person name="Hutchinson M.I."/>
            <person name="Powell A.J."/>
            <person name="Barry K."/>
            <person name="Miller A.N."/>
            <person name="Grigoriev I.V."/>
            <person name="Debuchy R."/>
            <person name="Gladieux P."/>
            <person name="Thoren M.H."/>
            <person name="Johannesson H."/>
        </authorList>
    </citation>
    <scope>NUCLEOTIDE SEQUENCE</scope>
    <source>
        <strain evidence="2">CBS 560.94</strain>
    </source>
</reference>
<proteinExistence type="predicted"/>
<name>A0AAE0J7K9_9PEZI</name>
<feature type="compositionally biased region" description="Polar residues" evidence="1">
    <location>
        <begin position="16"/>
        <end position="25"/>
    </location>
</feature>
<keyword evidence="3" id="KW-1185">Reference proteome</keyword>
<accession>A0AAE0J7K9</accession>
<feature type="compositionally biased region" description="Basic and acidic residues" evidence="1">
    <location>
        <begin position="258"/>
        <end position="272"/>
    </location>
</feature>
<protein>
    <submittedName>
        <fullName evidence="2">Uncharacterized protein</fullName>
    </submittedName>
</protein>
<dbReference type="GeneID" id="87867073"/>